<feature type="chain" id="PRO_5002847441" evidence="2">
    <location>
        <begin position="22"/>
        <end position="180"/>
    </location>
</feature>
<dbReference type="GeneID" id="7052263"/>
<evidence type="ECO:0000313" key="5">
    <source>
        <dbReference type="Proteomes" id="UP000001744"/>
    </source>
</evidence>
<organism evidence="3 5">
    <name type="scientific">Schizosaccharomyces japonicus (strain yFS275 / FY16936)</name>
    <name type="common">Fission yeast</name>
    <dbReference type="NCBI Taxonomy" id="402676"/>
    <lineage>
        <taxon>Eukaryota</taxon>
        <taxon>Fungi</taxon>
        <taxon>Dikarya</taxon>
        <taxon>Ascomycota</taxon>
        <taxon>Taphrinomycotina</taxon>
        <taxon>Schizosaccharomycetes</taxon>
        <taxon>Schizosaccharomycetales</taxon>
        <taxon>Schizosaccharomycetaceae</taxon>
        <taxon>Schizosaccharomyces</taxon>
    </lineage>
</organism>
<evidence type="ECO:0000256" key="2">
    <source>
        <dbReference type="SAM" id="SignalP"/>
    </source>
</evidence>
<keyword evidence="1" id="KW-1133">Transmembrane helix</keyword>
<keyword evidence="1" id="KW-0472">Membrane</keyword>
<keyword evidence="2" id="KW-0732">Signal</keyword>
<evidence type="ECO:0000256" key="1">
    <source>
        <dbReference type="SAM" id="Phobius"/>
    </source>
</evidence>
<dbReference type="HOGENOM" id="CLU_1497075_0_0_1"/>
<dbReference type="AlphaFoldDB" id="B6K2U9"/>
<name>B6K2U9_SCHJY</name>
<keyword evidence="5" id="KW-1185">Reference proteome</keyword>
<evidence type="ECO:0000313" key="4">
    <source>
        <dbReference type="JaponicusDB" id="SJAG_03749"/>
    </source>
</evidence>
<reference evidence="3 5" key="1">
    <citation type="journal article" date="2011" name="Science">
        <title>Comparative functional genomics of the fission yeasts.</title>
        <authorList>
            <person name="Rhind N."/>
            <person name="Chen Z."/>
            <person name="Yassour M."/>
            <person name="Thompson D.A."/>
            <person name="Haas B.J."/>
            <person name="Habib N."/>
            <person name="Wapinski I."/>
            <person name="Roy S."/>
            <person name="Lin M.F."/>
            <person name="Heiman D.I."/>
            <person name="Young S.K."/>
            <person name="Furuya K."/>
            <person name="Guo Y."/>
            <person name="Pidoux A."/>
            <person name="Chen H.M."/>
            <person name="Robbertse B."/>
            <person name="Goldberg J.M."/>
            <person name="Aoki K."/>
            <person name="Bayne E.H."/>
            <person name="Berlin A.M."/>
            <person name="Desjardins C.A."/>
            <person name="Dobbs E."/>
            <person name="Dukaj L."/>
            <person name="Fan L."/>
            <person name="FitzGerald M.G."/>
            <person name="French C."/>
            <person name="Gujja S."/>
            <person name="Hansen K."/>
            <person name="Keifenheim D."/>
            <person name="Levin J.Z."/>
            <person name="Mosher R.A."/>
            <person name="Mueller C.A."/>
            <person name="Pfiffner J."/>
            <person name="Priest M."/>
            <person name="Russ C."/>
            <person name="Smialowska A."/>
            <person name="Swoboda P."/>
            <person name="Sykes S.M."/>
            <person name="Vaughn M."/>
            <person name="Vengrova S."/>
            <person name="Yoder R."/>
            <person name="Zeng Q."/>
            <person name="Allshire R."/>
            <person name="Baulcombe D."/>
            <person name="Birren B.W."/>
            <person name="Brown W."/>
            <person name="Ekwall K."/>
            <person name="Kellis M."/>
            <person name="Leatherwood J."/>
            <person name="Levin H."/>
            <person name="Margalit H."/>
            <person name="Martienssen R."/>
            <person name="Nieduszynski C.A."/>
            <person name="Spatafora J.W."/>
            <person name="Friedman N."/>
            <person name="Dalgaard J.Z."/>
            <person name="Baumann P."/>
            <person name="Niki H."/>
            <person name="Regev A."/>
            <person name="Nusbaum C."/>
        </authorList>
    </citation>
    <scope>NUCLEOTIDE SEQUENCE [LARGE SCALE GENOMIC DNA]</scope>
    <source>
        <strain evidence="5">yFS275 / FY16936</strain>
    </source>
</reference>
<gene>
    <name evidence="4" type="primary">pll18</name>
    <name evidence="3" type="ORF">SJAG_03749</name>
</gene>
<keyword evidence="1" id="KW-0812">Transmembrane</keyword>
<dbReference type="Proteomes" id="UP000001744">
    <property type="component" value="Unassembled WGS sequence"/>
</dbReference>
<dbReference type="RefSeq" id="XP_002174882.1">
    <property type="nucleotide sequence ID" value="XM_002174846.1"/>
</dbReference>
<dbReference type="JaponicusDB" id="SJAG_03749">
    <property type="gene designation" value="pll18"/>
</dbReference>
<protein>
    <submittedName>
        <fullName evidence="3">Uncharacterized protein</fullName>
    </submittedName>
</protein>
<dbReference type="VEuPathDB" id="FungiDB:SJAG_03749"/>
<feature type="transmembrane region" description="Helical" evidence="1">
    <location>
        <begin position="161"/>
        <end position="179"/>
    </location>
</feature>
<accession>B6K2U9</accession>
<feature type="signal peptide" evidence="2">
    <location>
        <begin position="1"/>
        <end position="21"/>
    </location>
</feature>
<dbReference type="EMBL" id="KE651167">
    <property type="protein sequence ID" value="EEB08589.1"/>
    <property type="molecule type" value="Genomic_DNA"/>
</dbReference>
<evidence type="ECO:0000313" key="3">
    <source>
        <dbReference type="EMBL" id="EEB08589.1"/>
    </source>
</evidence>
<proteinExistence type="predicted"/>
<sequence>MRTSLVSYTLVLSTIVGSVYGRSHATATTSGVLVATSGCYCAQITVDKHKIGVASISFTRNHTDPFAYFIYGPSSDSDNSNDVCNVDNKSYGDYSVGSNSKYWDVSNSLRAPAQHNDASYQAALRTNGNYCIGVRPLAPSHNNFSVRLNLAEIASAASKPLGVRVLFAMCFLLAILWAVH</sequence>